<keyword evidence="1" id="KW-1133">Transmembrane helix</keyword>
<reference evidence="2" key="1">
    <citation type="submission" date="2023-06" db="EMBL/GenBank/DDBJ databases">
        <authorList>
            <consortium name="Lawrence Berkeley National Laboratory"/>
            <person name="Ahrendt S."/>
            <person name="Sahu N."/>
            <person name="Indic B."/>
            <person name="Wong-Bajracharya J."/>
            <person name="Merenyi Z."/>
            <person name="Ke H.-M."/>
            <person name="Monk M."/>
            <person name="Kocsube S."/>
            <person name="Drula E."/>
            <person name="Lipzen A."/>
            <person name="Balint B."/>
            <person name="Henrissat B."/>
            <person name="Andreopoulos B."/>
            <person name="Martin F.M."/>
            <person name="Harder C.B."/>
            <person name="Rigling D."/>
            <person name="Ford K.L."/>
            <person name="Foster G.D."/>
            <person name="Pangilinan J."/>
            <person name="Papanicolaou A."/>
            <person name="Barry K."/>
            <person name="LaButti K."/>
            <person name="Viragh M."/>
            <person name="Koriabine M."/>
            <person name="Yan M."/>
            <person name="Riley R."/>
            <person name="Champramary S."/>
            <person name="Plett K.L."/>
            <person name="Tsai I.J."/>
            <person name="Slot J."/>
            <person name="Sipos G."/>
            <person name="Plett J."/>
            <person name="Nagy L.G."/>
            <person name="Grigoriev I.V."/>
        </authorList>
    </citation>
    <scope>NUCLEOTIDE SEQUENCE</scope>
    <source>
        <strain evidence="2">FPL87.14</strain>
    </source>
</reference>
<feature type="transmembrane region" description="Helical" evidence="1">
    <location>
        <begin position="20"/>
        <end position="40"/>
    </location>
</feature>
<comment type="caution">
    <text evidence="2">The sequence shown here is derived from an EMBL/GenBank/DDBJ whole genome shotgun (WGS) entry which is preliminary data.</text>
</comment>
<keyword evidence="3" id="KW-1185">Reference proteome</keyword>
<evidence type="ECO:0000256" key="1">
    <source>
        <dbReference type="SAM" id="Phobius"/>
    </source>
</evidence>
<dbReference type="AlphaFoldDB" id="A0AA39JAW6"/>
<proteinExistence type="predicted"/>
<keyword evidence="1" id="KW-0812">Transmembrane</keyword>
<evidence type="ECO:0000313" key="3">
    <source>
        <dbReference type="Proteomes" id="UP001175226"/>
    </source>
</evidence>
<dbReference type="Proteomes" id="UP001175226">
    <property type="component" value="Unassembled WGS sequence"/>
</dbReference>
<gene>
    <name evidence="2" type="ORF">EV421DRAFT_1906061</name>
</gene>
<evidence type="ECO:0000313" key="2">
    <source>
        <dbReference type="EMBL" id="KAK0439405.1"/>
    </source>
</evidence>
<keyword evidence="1" id="KW-0472">Membrane</keyword>
<dbReference type="EMBL" id="JAUEPT010000038">
    <property type="protein sequence ID" value="KAK0439405.1"/>
    <property type="molecule type" value="Genomic_DNA"/>
</dbReference>
<sequence length="213" mass="24911">MDLKHIDPELIITAISSWGSPLSIVAVVFLLSRLFIYPLIPPFAPSRILSEDECMSDELMLLFKDHLEELADTGLYSDFTTLRNRRRILGRRIRDANEDAGFSFLYTYVVTMVQYWKESKQCRQELKELRRKIQNIIDGDRHGNLRPGGTSLMRRRNHTNPTPAQCLWVFGVLDEFIFTIYDSPLILAPLFMCRMQLQHRKAEANSYFTVYEE</sequence>
<protein>
    <submittedName>
        <fullName evidence="2">Uncharacterized protein</fullName>
    </submittedName>
</protein>
<name>A0AA39JAW6_9AGAR</name>
<accession>A0AA39JAW6</accession>
<organism evidence="2 3">
    <name type="scientific">Armillaria borealis</name>
    <dbReference type="NCBI Taxonomy" id="47425"/>
    <lineage>
        <taxon>Eukaryota</taxon>
        <taxon>Fungi</taxon>
        <taxon>Dikarya</taxon>
        <taxon>Basidiomycota</taxon>
        <taxon>Agaricomycotina</taxon>
        <taxon>Agaricomycetes</taxon>
        <taxon>Agaricomycetidae</taxon>
        <taxon>Agaricales</taxon>
        <taxon>Marasmiineae</taxon>
        <taxon>Physalacriaceae</taxon>
        <taxon>Armillaria</taxon>
    </lineage>
</organism>